<dbReference type="FunFam" id="3.20.20.70:FF:000016">
    <property type="entry name" value="Triosephosphate isomerase"/>
    <property type="match status" value="1"/>
</dbReference>
<dbReference type="RefSeq" id="WP_031503625.1">
    <property type="nucleotide sequence ID" value="NC_022795.1"/>
</dbReference>
<feature type="active site" description="Electrophile" evidence="8">
    <location>
        <position position="83"/>
    </location>
</feature>
<comment type="caution">
    <text evidence="8">Lacks conserved residue(s) required for the propagation of feature annotation.</text>
</comment>
<proteinExistence type="inferred from homology"/>
<keyword evidence="5 8" id="KW-0963">Cytoplasm</keyword>
<evidence type="ECO:0000313" key="11">
    <source>
        <dbReference type="Proteomes" id="UP000077469"/>
    </source>
</evidence>
<dbReference type="InterPro" id="IPR020861">
    <property type="entry name" value="Triosephosphate_isomerase_AS"/>
</dbReference>
<evidence type="ECO:0000256" key="7">
    <source>
        <dbReference type="ARBA" id="ARBA00023235"/>
    </source>
</evidence>
<name>A0A0X1KPG7_9THEM</name>
<dbReference type="InterPro" id="IPR013785">
    <property type="entry name" value="Aldolase_TIM"/>
</dbReference>
<dbReference type="PROSITE" id="PS51440">
    <property type="entry name" value="TIM_2"/>
    <property type="match status" value="1"/>
</dbReference>
<comment type="pathway">
    <text evidence="8 9">Carbohydrate biosynthesis; gluconeogenesis.</text>
</comment>
<protein>
    <recommendedName>
        <fullName evidence="8 9">Triosephosphate isomerase</fullName>
        <shortName evidence="8">TIM</shortName>
        <shortName evidence="8">TPI</shortName>
        <ecNumber evidence="8 9">5.3.1.1</ecNumber>
    </recommendedName>
    <alternativeName>
        <fullName evidence="8">Triose-phosphate isomerase</fullName>
    </alternativeName>
</protein>
<dbReference type="GO" id="GO:0019563">
    <property type="term" value="P:glycerol catabolic process"/>
    <property type="evidence" value="ECO:0007669"/>
    <property type="project" value="TreeGrafter"/>
</dbReference>
<comment type="subcellular location">
    <subcellularLocation>
        <location evidence="8 9">Cytoplasm</location>
    </subcellularLocation>
</comment>
<evidence type="ECO:0000256" key="1">
    <source>
        <dbReference type="ARBA" id="ARBA00000474"/>
    </source>
</evidence>
<reference evidence="10 11" key="1">
    <citation type="submission" date="2014-01" db="EMBL/GenBank/DDBJ databases">
        <title>Genome sequencing of Thermotog hypogea.</title>
        <authorList>
            <person name="Zhang X."/>
            <person name="Alvare G."/>
            <person name="Fristensky B."/>
            <person name="Chen L."/>
            <person name="Suen T."/>
            <person name="Chen Q."/>
            <person name="Ma K."/>
        </authorList>
    </citation>
    <scope>NUCLEOTIDE SEQUENCE [LARGE SCALE GENOMIC DNA]</scope>
    <source>
        <strain evidence="10 11">DSM 11164</strain>
    </source>
</reference>
<dbReference type="InterPro" id="IPR000652">
    <property type="entry name" value="Triosephosphate_isomerase"/>
</dbReference>
<evidence type="ECO:0000256" key="8">
    <source>
        <dbReference type="HAMAP-Rule" id="MF_00147"/>
    </source>
</evidence>
<dbReference type="Proteomes" id="UP000077469">
    <property type="component" value="Chromosome"/>
</dbReference>
<feature type="binding site" evidence="8">
    <location>
        <begin position="222"/>
        <end position="223"/>
    </location>
    <ligand>
        <name>substrate</name>
    </ligand>
</feature>
<dbReference type="Gene3D" id="3.20.20.70">
    <property type="entry name" value="Aldolase class I"/>
    <property type="match status" value="1"/>
</dbReference>
<comment type="subunit">
    <text evidence="8 9">Homodimer.</text>
</comment>
<feature type="binding site" evidence="8">
    <location>
        <position position="161"/>
    </location>
    <ligand>
        <name>substrate</name>
    </ligand>
</feature>
<dbReference type="GO" id="GO:0046166">
    <property type="term" value="P:glyceraldehyde-3-phosphate biosynthetic process"/>
    <property type="evidence" value="ECO:0007669"/>
    <property type="project" value="TreeGrafter"/>
</dbReference>
<dbReference type="EC" id="5.3.1.1" evidence="8 9"/>
<comment type="function">
    <text evidence="8">Involved in the gluconeogenesis. Catalyzes stereospecifically the conversion of dihydroxyacetone phosphate (DHAP) to D-glyceraldehyde-3-phosphate (G3P).</text>
</comment>
<evidence type="ECO:0000256" key="3">
    <source>
        <dbReference type="ARBA" id="ARBA00007422"/>
    </source>
</evidence>
<feature type="binding site" evidence="8">
    <location>
        <position position="201"/>
    </location>
    <ligand>
        <name>substrate</name>
    </ligand>
</feature>
<evidence type="ECO:0000256" key="4">
    <source>
        <dbReference type="ARBA" id="ARBA00022432"/>
    </source>
</evidence>
<dbReference type="KEGG" id="phy:AJ81_02055"/>
<accession>A0A0X1KPG7</accession>
<dbReference type="InterPro" id="IPR022896">
    <property type="entry name" value="TrioseP_Isoase_bac/euk"/>
</dbReference>
<dbReference type="SUPFAM" id="SSF51351">
    <property type="entry name" value="Triosephosphate isomerase (TIM)"/>
    <property type="match status" value="1"/>
</dbReference>
<dbReference type="PANTHER" id="PTHR21139:SF42">
    <property type="entry name" value="TRIOSEPHOSPHATE ISOMERASE"/>
    <property type="match status" value="1"/>
</dbReference>
<dbReference type="OrthoDB" id="9809429at2"/>
<comment type="similarity">
    <text evidence="3 8 9">Belongs to the triosephosphate isomerase family.</text>
</comment>
<gene>
    <name evidence="8 10" type="primary">tpiA</name>
    <name evidence="10" type="ORF">AJ81_02055</name>
</gene>
<dbReference type="STRING" id="1123384.AJ81_02055"/>
<evidence type="ECO:0000256" key="2">
    <source>
        <dbReference type="ARBA" id="ARBA00004680"/>
    </source>
</evidence>
<dbReference type="GO" id="GO:0006096">
    <property type="term" value="P:glycolytic process"/>
    <property type="evidence" value="ECO:0007669"/>
    <property type="project" value="UniProtKB-UniRule"/>
</dbReference>
<dbReference type="GO" id="GO:0004807">
    <property type="term" value="F:triose-phosphate isomerase activity"/>
    <property type="evidence" value="ECO:0007669"/>
    <property type="project" value="UniProtKB-UniRule"/>
</dbReference>
<dbReference type="UniPathway" id="UPA00138"/>
<keyword evidence="4 8" id="KW-0312">Gluconeogenesis</keyword>
<dbReference type="Pfam" id="PF00121">
    <property type="entry name" value="TIM"/>
    <property type="match status" value="1"/>
</dbReference>
<organism evidence="10 11">
    <name type="scientific">Pseudothermotoga hypogea DSM 11164 = NBRC 106472</name>
    <dbReference type="NCBI Taxonomy" id="1123384"/>
    <lineage>
        <taxon>Bacteria</taxon>
        <taxon>Thermotogati</taxon>
        <taxon>Thermotogota</taxon>
        <taxon>Thermotogae</taxon>
        <taxon>Thermotogales</taxon>
        <taxon>Thermotogaceae</taxon>
        <taxon>Pseudothermotoga</taxon>
    </lineage>
</organism>
<feature type="active site" description="Proton acceptor" evidence="8">
    <location>
        <position position="155"/>
    </location>
</feature>
<dbReference type="HAMAP" id="MF_00147_B">
    <property type="entry name" value="TIM_B"/>
    <property type="match status" value="1"/>
</dbReference>
<evidence type="ECO:0000256" key="5">
    <source>
        <dbReference type="ARBA" id="ARBA00022490"/>
    </source>
</evidence>
<dbReference type="GO" id="GO:0005829">
    <property type="term" value="C:cytosol"/>
    <property type="evidence" value="ECO:0007669"/>
    <property type="project" value="TreeGrafter"/>
</dbReference>
<evidence type="ECO:0000256" key="9">
    <source>
        <dbReference type="RuleBase" id="RU363013"/>
    </source>
</evidence>
<evidence type="ECO:0000256" key="6">
    <source>
        <dbReference type="ARBA" id="ARBA00023152"/>
    </source>
</evidence>
<dbReference type="GO" id="GO:0006094">
    <property type="term" value="P:gluconeogenesis"/>
    <property type="evidence" value="ECO:0007669"/>
    <property type="project" value="UniProtKB-UniRule"/>
</dbReference>
<comment type="pathway">
    <text evidence="2 8 9">Carbohydrate degradation; glycolysis; D-glyceraldehyde 3-phosphate from glycerone phosphate: step 1/1.</text>
</comment>
<dbReference type="InterPro" id="IPR035990">
    <property type="entry name" value="TIM_sf"/>
</dbReference>
<dbReference type="EMBL" id="CP007141">
    <property type="protein sequence ID" value="AJC73187.1"/>
    <property type="molecule type" value="Genomic_DNA"/>
</dbReference>
<comment type="catalytic activity">
    <reaction evidence="1 8 9">
        <text>D-glyceraldehyde 3-phosphate = dihydroxyacetone phosphate</text>
        <dbReference type="Rhea" id="RHEA:18585"/>
        <dbReference type="ChEBI" id="CHEBI:57642"/>
        <dbReference type="ChEBI" id="CHEBI:59776"/>
        <dbReference type="EC" id="5.3.1.1"/>
    </reaction>
</comment>
<evidence type="ECO:0000313" key="10">
    <source>
        <dbReference type="EMBL" id="AJC73187.1"/>
    </source>
</evidence>
<sequence>MHKTNEEAKLFVNRLINDLAGKRFKIVVCPPFVSLTDVVEITRGTNISIGAQNCHFERSGAFTGEVSAAMLKAIGIEYVIVGHSERRKYFNETDEMINRKVKSVLSEGMKPILCVGETKEEREKGLTFCVVEMQIRHALYGLSRQEVENIVIAYEPVWAIGTGVVAKPEQAQEVHRFIRKLLSELYDTKLAESIPILYGGSIKPDNFFAIMAQPDVDGGLVGGASLDEQFVKLAQIVQSFAV</sequence>
<keyword evidence="7 8" id="KW-0413">Isomerase</keyword>
<dbReference type="CDD" id="cd00311">
    <property type="entry name" value="TIM"/>
    <property type="match status" value="1"/>
</dbReference>
<dbReference type="AlphaFoldDB" id="A0A0X1KPG7"/>
<dbReference type="PANTHER" id="PTHR21139">
    <property type="entry name" value="TRIOSEPHOSPHATE ISOMERASE"/>
    <property type="match status" value="1"/>
</dbReference>
<dbReference type="PATRIC" id="fig|1123384.7.peg.407"/>
<dbReference type="PaxDb" id="1123384-AJ81_02055"/>
<dbReference type="UniPathway" id="UPA00109">
    <property type="reaction ID" value="UER00189"/>
</dbReference>
<keyword evidence="11" id="KW-1185">Reference proteome</keyword>
<dbReference type="PROSITE" id="PS00171">
    <property type="entry name" value="TIM_1"/>
    <property type="match status" value="1"/>
</dbReference>
<keyword evidence="6 8" id="KW-0324">Glycolysis</keyword>
<dbReference type="NCBIfam" id="TIGR00419">
    <property type="entry name" value="tim"/>
    <property type="match status" value="1"/>
</dbReference>